<reference evidence="2" key="1">
    <citation type="journal article" date="2019" name="Int. J. Syst. Evol. Microbiol.">
        <title>The Global Catalogue of Microorganisms (GCM) 10K type strain sequencing project: providing services to taxonomists for standard genome sequencing and annotation.</title>
        <authorList>
            <consortium name="The Broad Institute Genomics Platform"/>
            <consortium name="The Broad Institute Genome Sequencing Center for Infectious Disease"/>
            <person name="Wu L."/>
            <person name="Ma J."/>
        </authorList>
    </citation>
    <scope>NUCLEOTIDE SEQUENCE [LARGE SCALE GENOMIC DNA]</scope>
    <source>
        <strain evidence="2">JCM 16702</strain>
    </source>
</reference>
<name>A0ABP7WWA1_9ACTN</name>
<protein>
    <recommendedName>
        <fullName evidence="3">ATP-binding protein</fullName>
    </recommendedName>
</protein>
<dbReference type="CDD" id="cd16936">
    <property type="entry name" value="HATPase_RsbW-like"/>
    <property type="match status" value="1"/>
</dbReference>
<organism evidence="1 2">
    <name type="scientific">Actinomadura miaoliensis</name>
    <dbReference type="NCBI Taxonomy" id="430685"/>
    <lineage>
        <taxon>Bacteria</taxon>
        <taxon>Bacillati</taxon>
        <taxon>Actinomycetota</taxon>
        <taxon>Actinomycetes</taxon>
        <taxon>Streptosporangiales</taxon>
        <taxon>Thermomonosporaceae</taxon>
        <taxon>Actinomadura</taxon>
    </lineage>
</organism>
<evidence type="ECO:0000313" key="1">
    <source>
        <dbReference type="EMBL" id="GAA4098387.1"/>
    </source>
</evidence>
<sequence length="244" mass="26790">MWRAVRDLAAGEVVAWALPGDRTCAGFARSAVGDLLGGLRIPLEIVRDAQTMVSEAATNAYEHAHIPLGTPGGWELWAFRAGRGVVCGVFDPVPDKPLPARPVRPDPLLEHGRGLAILHELSRGAWGVHRTRGQLGGHVPGKVVWFRCPVTVDLPVLVPRDEVEMARAVRDRLRARGVEGTILASCSRMACVSVCRGLDVWCRDGRFFVREAARSIVWTGEERAVVVEHAVRRYEETRCLPGRS</sequence>
<dbReference type="InterPro" id="IPR036890">
    <property type="entry name" value="HATPase_C_sf"/>
</dbReference>
<dbReference type="Gene3D" id="3.30.565.10">
    <property type="entry name" value="Histidine kinase-like ATPase, C-terminal domain"/>
    <property type="match status" value="1"/>
</dbReference>
<dbReference type="PANTHER" id="PTHR35526:SF3">
    <property type="entry name" value="ANTI-SIGMA-F FACTOR RSBW"/>
    <property type="match status" value="1"/>
</dbReference>
<comment type="caution">
    <text evidence="1">The sequence shown here is derived from an EMBL/GenBank/DDBJ whole genome shotgun (WGS) entry which is preliminary data.</text>
</comment>
<evidence type="ECO:0008006" key="3">
    <source>
        <dbReference type="Google" id="ProtNLM"/>
    </source>
</evidence>
<dbReference type="InterPro" id="IPR050267">
    <property type="entry name" value="Anti-sigma-factor_SerPK"/>
</dbReference>
<gene>
    <name evidence="1" type="ORF">GCM10022214_73600</name>
</gene>
<proteinExistence type="predicted"/>
<keyword evidence="2" id="KW-1185">Reference proteome</keyword>
<dbReference type="EMBL" id="BAAAZG010000057">
    <property type="protein sequence ID" value="GAA4098387.1"/>
    <property type="molecule type" value="Genomic_DNA"/>
</dbReference>
<evidence type="ECO:0000313" key="2">
    <source>
        <dbReference type="Proteomes" id="UP001500683"/>
    </source>
</evidence>
<dbReference type="Proteomes" id="UP001500683">
    <property type="component" value="Unassembled WGS sequence"/>
</dbReference>
<dbReference type="PANTHER" id="PTHR35526">
    <property type="entry name" value="ANTI-SIGMA-F FACTOR RSBW-RELATED"/>
    <property type="match status" value="1"/>
</dbReference>
<accession>A0ABP7WWA1</accession>